<dbReference type="RefSeq" id="WP_153724111.1">
    <property type="nucleotide sequence ID" value="NZ_CP045875.1"/>
</dbReference>
<accession>A0A5Q2MYT7</accession>
<keyword evidence="1" id="KW-0472">Membrane</keyword>
<proteinExistence type="predicted"/>
<feature type="transmembrane region" description="Helical" evidence="1">
    <location>
        <begin position="66"/>
        <end position="85"/>
    </location>
</feature>
<feature type="transmembrane region" description="Helical" evidence="1">
    <location>
        <begin position="6"/>
        <end position="21"/>
    </location>
</feature>
<keyword evidence="1" id="KW-0812">Transmembrane</keyword>
<protein>
    <submittedName>
        <fullName evidence="2">Stage III sporulation protein AD</fullName>
    </submittedName>
</protein>
<evidence type="ECO:0000313" key="3">
    <source>
        <dbReference type="Proteomes" id="UP000366051"/>
    </source>
</evidence>
<reference evidence="3" key="1">
    <citation type="submission" date="2019-11" db="EMBL/GenBank/DDBJ databases">
        <title>Genome sequence of Heliorestis convoluta strain HH, an alkaliphilic and minimalistic phototrophic bacterium from a soda lake in Egypt.</title>
        <authorList>
            <person name="Dewey E.D."/>
            <person name="Stokes L.M."/>
            <person name="Burchell B.M."/>
            <person name="Shaffer K.N."/>
            <person name="Huntington A.M."/>
            <person name="Baker J.M."/>
            <person name="Nadendla S."/>
            <person name="Giglio M.G."/>
            <person name="Touchman J.W."/>
            <person name="Blankenship R.E."/>
            <person name="Madigan M.T."/>
            <person name="Sattley W.M."/>
        </authorList>
    </citation>
    <scope>NUCLEOTIDE SEQUENCE [LARGE SCALE GENOMIC DNA]</scope>
    <source>
        <strain evidence="3">HH</strain>
    </source>
</reference>
<dbReference type="InterPro" id="IPR025664">
    <property type="entry name" value="Spore_III_AC/AD"/>
</dbReference>
<dbReference type="KEGG" id="hcv:FTV88_0380"/>
<organism evidence="2 3">
    <name type="scientific">Heliorestis convoluta</name>
    <dbReference type="NCBI Taxonomy" id="356322"/>
    <lineage>
        <taxon>Bacteria</taxon>
        <taxon>Bacillati</taxon>
        <taxon>Bacillota</taxon>
        <taxon>Clostridia</taxon>
        <taxon>Eubacteriales</taxon>
        <taxon>Heliobacteriaceae</taxon>
        <taxon>Heliorestis</taxon>
    </lineage>
</organism>
<dbReference type="InterPro" id="IPR014211">
    <property type="entry name" value="Spore_III_AD"/>
</dbReference>
<dbReference type="AlphaFoldDB" id="A0A5Q2MYT7"/>
<feature type="transmembrane region" description="Helical" evidence="1">
    <location>
        <begin position="106"/>
        <end position="127"/>
    </location>
</feature>
<dbReference type="EMBL" id="CP045875">
    <property type="protein sequence ID" value="QGG46559.1"/>
    <property type="molecule type" value="Genomic_DNA"/>
</dbReference>
<dbReference type="OrthoDB" id="1682150at2"/>
<dbReference type="Pfam" id="PF06686">
    <property type="entry name" value="SpoIIIAC"/>
    <property type="match status" value="2"/>
</dbReference>
<dbReference type="NCBIfam" id="TIGR02849">
    <property type="entry name" value="spore_III_AD"/>
    <property type="match status" value="1"/>
</dbReference>
<gene>
    <name evidence="2" type="primary">spoIIIAD</name>
    <name evidence="2" type="ORF">FTV88_0380</name>
</gene>
<dbReference type="Proteomes" id="UP000366051">
    <property type="component" value="Chromosome"/>
</dbReference>
<evidence type="ECO:0000313" key="2">
    <source>
        <dbReference type="EMBL" id="QGG46559.1"/>
    </source>
</evidence>
<name>A0A5Q2MYT7_9FIRM</name>
<evidence type="ECO:0000256" key="1">
    <source>
        <dbReference type="SAM" id="Phobius"/>
    </source>
</evidence>
<sequence>MEILQVVGVGIIATVLLVVIRRQRPEMAVQLSIAAGVILFLFILTKISAILQVLDDLAHQAQINRYYLTTLLKIVGVAYIAEFGAQICRDAGESAIASKVELAAKILVMVMALPIILALIETLINLLPQGGGP</sequence>
<keyword evidence="1" id="KW-1133">Transmembrane helix</keyword>
<keyword evidence="3" id="KW-1185">Reference proteome</keyword>
<feature type="transmembrane region" description="Helical" evidence="1">
    <location>
        <begin position="33"/>
        <end position="54"/>
    </location>
</feature>